<dbReference type="Pfam" id="PF11754">
    <property type="entry name" value="Velvet"/>
    <property type="match status" value="1"/>
</dbReference>
<organism evidence="7 8">
    <name type="scientific">Dioszegia hungarica</name>
    <dbReference type="NCBI Taxonomy" id="4972"/>
    <lineage>
        <taxon>Eukaryota</taxon>
        <taxon>Fungi</taxon>
        <taxon>Dikarya</taxon>
        <taxon>Basidiomycota</taxon>
        <taxon>Agaricomycotina</taxon>
        <taxon>Tremellomycetes</taxon>
        <taxon>Tremellales</taxon>
        <taxon>Bulleribasidiaceae</taxon>
        <taxon>Dioszegia</taxon>
    </lineage>
</organism>
<dbReference type="PANTHER" id="PTHR33572">
    <property type="entry name" value="SPORE DEVELOPMENT REGULATOR VOSA"/>
    <property type="match status" value="1"/>
</dbReference>
<evidence type="ECO:0000256" key="4">
    <source>
        <dbReference type="ARBA" id="ARBA00023242"/>
    </source>
</evidence>
<dbReference type="EMBL" id="JAKWFO010000005">
    <property type="protein sequence ID" value="KAI9636698.1"/>
    <property type="molecule type" value="Genomic_DNA"/>
</dbReference>
<evidence type="ECO:0000259" key="6">
    <source>
        <dbReference type="PROSITE" id="PS51821"/>
    </source>
</evidence>
<accession>A0AA38H972</accession>
<name>A0AA38H972_9TREE</name>
<dbReference type="InterPro" id="IPR021740">
    <property type="entry name" value="Velvet"/>
</dbReference>
<evidence type="ECO:0000256" key="5">
    <source>
        <dbReference type="SAM" id="MobiDB-lite"/>
    </source>
</evidence>
<dbReference type="RefSeq" id="XP_052946475.1">
    <property type="nucleotide sequence ID" value="XM_053093397.1"/>
</dbReference>
<dbReference type="InterPro" id="IPR037525">
    <property type="entry name" value="Velvet_dom"/>
</dbReference>
<dbReference type="AlphaFoldDB" id="A0AA38H972"/>
<feature type="domain" description="Velvet" evidence="6">
    <location>
        <begin position="85"/>
        <end position="261"/>
    </location>
</feature>
<sequence length="266" mass="29431">MSQQYPHPYPFLDLSPSSSTQPLPTPPPTTTFDTHANLQLPTTYYPYAFSPSQLTALLDERIQQLGAYPAPPEPDMNLGGIDFPALQRTYRITPIQQPERSAAFGGERAVNYLERLPLSPPLIIQLDCWDSQGELEIPHDELPFLVVHLTLETTEGDDATMVQLSTGEVVAMVYGTLVATPSEMVNTDGAAGVYFCFPDISVRYTGEFRLKANLMRMTGGHPLAAAYTDLFEIVEQSEYSAPATTDLTRHFDAQGVVSFGLPRDEW</sequence>
<dbReference type="PROSITE" id="PS51821">
    <property type="entry name" value="VELVET"/>
    <property type="match status" value="1"/>
</dbReference>
<evidence type="ECO:0000256" key="2">
    <source>
        <dbReference type="ARBA" id="ARBA00023015"/>
    </source>
</evidence>
<keyword evidence="8" id="KW-1185">Reference proteome</keyword>
<feature type="region of interest" description="Disordered" evidence="5">
    <location>
        <begin position="1"/>
        <end position="31"/>
    </location>
</feature>
<gene>
    <name evidence="7" type="ORF">MKK02DRAFT_45402</name>
</gene>
<protein>
    <submittedName>
        <fullName evidence="7">Velvet factor-domain-containing protein</fullName>
    </submittedName>
</protein>
<keyword evidence="4" id="KW-0539">Nucleus</keyword>
<dbReference type="GeneID" id="77732602"/>
<reference evidence="7" key="1">
    <citation type="journal article" date="2022" name="G3 (Bethesda)">
        <title>High quality genome of the basidiomycete yeast Dioszegia hungarica PDD-24b-2 isolated from cloud water.</title>
        <authorList>
            <person name="Jarrige D."/>
            <person name="Haridas S."/>
            <person name="Bleykasten-Grosshans C."/>
            <person name="Joly M."/>
            <person name="Nadalig T."/>
            <person name="Sancelme M."/>
            <person name="Vuilleumier S."/>
            <person name="Grigoriev I.V."/>
            <person name="Amato P."/>
            <person name="Bringel F."/>
        </authorList>
    </citation>
    <scope>NUCLEOTIDE SEQUENCE</scope>
    <source>
        <strain evidence="7">PDD-24b-2</strain>
    </source>
</reference>
<dbReference type="InterPro" id="IPR038491">
    <property type="entry name" value="Velvet_dom_sf"/>
</dbReference>
<comment type="subcellular location">
    <subcellularLocation>
        <location evidence="1">Nucleus</location>
    </subcellularLocation>
</comment>
<keyword evidence="2" id="KW-0805">Transcription regulation</keyword>
<dbReference type="Proteomes" id="UP001164286">
    <property type="component" value="Unassembled WGS sequence"/>
</dbReference>
<evidence type="ECO:0000256" key="3">
    <source>
        <dbReference type="ARBA" id="ARBA00023163"/>
    </source>
</evidence>
<dbReference type="GO" id="GO:0005634">
    <property type="term" value="C:nucleus"/>
    <property type="evidence" value="ECO:0007669"/>
    <property type="project" value="UniProtKB-SubCell"/>
</dbReference>
<comment type="caution">
    <text evidence="7">The sequence shown here is derived from an EMBL/GenBank/DDBJ whole genome shotgun (WGS) entry which is preliminary data.</text>
</comment>
<evidence type="ECO:0000256" key="1">
    <source>
        <dbReference type="ARBA" id="ARBA00004123"/>
    </source>
</evidence>
<evidence type="ECO:0000313" key="8">
    <source>
        <dbReference type="Proteomes" id="UP001164286"/>
    </source>
</evidence>
<evidence type="ECO:0000313" key="7">
    <source>
        <dbReference type="EMBL" id="KAI9636698.1"/>
    </source>
</evidence>
<dbReference type="PANTHER" id="PTHR33572:SF15">
    <property type="entry name" value="VELVET DOMAIN-CONTAINING PROTEIN"/>
    <property type="match status" value="1"/>
</dbReference>
<proteinExistence type="predicted"/>
<keyword evidence="3" id="KW-0804">Transcription</keyword>
<dbReference type="Gene3D" id="2.60.40.3960">
    <property type="entry name" value="Velvet domain"/>
    <property type="match status" value="1"/>
</dbReference>